<evidence type="ECO:0000313" key="1">
    <source>
        <dbReference type="EMBL" id="KAF1974583.1"/>
    </source>
</evidence>
<evidence type="ECO:0000313" key="2">
    <source>
        <dbReference type="Proteomes" id="UP000800036"/>
    </source>
</evidence>
<protein>
    <submittedName>
        <fullName evidence="1">Uncharacterized protein</fullName>
    </submittedName>
</protein>
<reference evidence="1" key="1">
    <citation type="journal article" date="2020" name="Stud. Mycol.">
        <title>101 Dothideomycetes genomes: a test case for predicting lifestyles and emergence of pathogens.</title>
        <authorList>
            <person name="Haridas S."/>
            <person name="Albert R."/>
            <person name="Binder M."/>
            <person name="Bloem J."/>
            <person name="Labutti K."/>
            <person name="Salamov A."/>
            <person name="Andreopoulos B."/>
            <person name="Baker S."/>
            <person name="Barry K."/>
            <person name="Bills G."/>
            <person name="Bluhm B."/>
            <person name="Cannon C."/>
            <person name="Castanera R."/>
            <person name="Culley D."/>
            <person name="Daum C."/>
            <person name="Ezra D."/>
            <person name="Gonzalez J."/>
            <person name="Henrissat B."/>
            <person name="Kuo A."/>
            <person name="Liang C."/>
            <person name="Lipzen A."/>
            <person name="Lutzoni F."/>
            <person name="Magnuson J."/>
            <person name="Mondo S."/>
            <person name="Nolan M."/>
            <person name="Ohm R."/>
            <person name="Pangilinan J."/>
            <person name="Park H.-J."/>
            <person name="Ramirez L."/>
            <person name="Alfaro M."/>
            <person name="Sun H."/>
            <person name="Tritt A."/>
            <person name="Yoshinaga Y."/>
            <person name="Zwiers L.-H."/>
            <person name="Turgeon B."/>
            <person name="Goodwin S."/>
            <person name="Spatafora J."/>
            <person name="Crous P."/>
            <person name="Grigoriev I."/>
        </authorList>
    </citation>
    <scope>NUCLEOTIDE SEQUENCE</scope>
    <source>
        <strain evidence="1">CBS 107.79</strain>
    </source>
</reference>
<organism evidence="1 2">
    <name type="scientific">Bimuria novae-zelandiae CBS 107.79</name>
    <dbReference type="NCBI Taxonomy" id="1447943"/>
    <lineage>
        <taxon>Eukaryota</taxon>
        <taxon>Fungi</taxon>
        <taxon>Dikarya</taxon>
        <taxon>Ascomycota</taxon>
        <taxon>Pezizomycotina</taxon>
        <taxon>Dothideomycetes</taxon>
        <taxon>Pleosporomycetidae</taxon>
        <taxon>Pleosporales</taxon>
        <taxon>Massarineae</taxon>
        <taxon>Didymosphaeriaceae</taxon>
        <taxon>Bimuria</taxon>
    </lineage>
</organism>
<accession>A0A6A5VAW4</accession>
<dbReference type="AlphaFoldDB" id="A0A6A5VAW4"/>
<dbReference type="EMBL" id="ML976674">
    <property type="protein sequence ID" value="KAF1974583.1"/>
    <property type="molecule type" value="Genomic_DNA"/>
</dbReference>
<name>A0A6A5VAW4_9PLEO</name>
<sequence>MKIGVVTTRTDYGDREWLYSEKLGALLDRCLSLDLAERPSAGELAELLTDAEGGGVDLLAGSLSLEL</sequence>
<proteinExistence type="predicted"/>
<dbReference type="Proteomes" id="UP000800036">
    <property type="component" value="Unassembled WGS sequence"/>
</dbReference>
<gene>
    <name evidence="1" type="ORF">BU23DRAFT_95997</name>
</gene>
<keyword evidence="2" id="KW-1185">Reference proteome</keyword>